<keyword evidence="4" id="KW-0238">DNA-binding</keyword>
<keyword evidence="2" id="KW-0663">Pyridoxal phosphate</keyword>
<proteinExistence type="inferred from homology"/>
<dbReference type="InterPro" id="IPR051446">
    <property type="entry name" value="HTH_trans_reg/aminotransferase"/>
</dbReference>
<comment type="similarity">
    <text evidence="1">In the C-terminal section; belongs to the class-I pyridoxal-phosphate-dependent aminotransferase family.</text>
</comment>
<dbReference type="Gene3D" id="3.90.1150.10">
    <property type="entry name" value="Aspartate Aminotransferase, domain 1"/>
    <property type="match status" value="1"/>
</dbReference>
<dbReference type="SMART" id="SM00345">
    <property type="entry name" value="HTH_GNTR"/>
    <property type="match status" value="1"/>
</dbReference>
<dbReference type="InterPro" id="IPR036388">
    <property type="entry name" value="WH-like_DNA-bd_sf"/>
</dbReference>
<evidence type="ECO:0000313" key="8">
    <source>
        <dbReference type="Proteomes" id="UP000013940"/>
    </source>
</evidence>
<feature type="domain" description="HTH gntR-type" evidence="6">
    <location>
        <begin position="29"/>
        <end position="97"/>
    </location>
</feature>
<dbReference type="CDD" id="cd00609">
    <property type="entry name" value="AAT_like"/>
    <property type="match status" value="1"/>
</dbReference>
<dbReference type="KEGG" id="pprc:PFLCHA0_c48940"/>
<dbReference type="EMBL" id="CP003190">
    <property type="protein sequence ID" value="AGL86644.1"/>
    <property type="molecule type" value="Genomic_DNA"/>
</dbReference>
<gene>
    <name evidence="7" type="ORF">PFLCHA0_c48940</name>
</gene>
<dbReference type="PROSITE" id="PS50949">
    <property type="entry name" value="HTH_GNTR"/>
    <property type="match status" value="1"/>
</dbReference>
<reference evidence="8" key="1">
    <citation type="journal article" date="2014" name="Genome Announc.">
        <title>Full-genome sequence of the plant growth-promoting bacterium Pseudomonas protegens CHA0.</title>
        <authorList>
            <person name="Jousset A."/>
            <person name="Schuldes J."/>
            <person name="Keel C."/>
            <person name="Maurhofer M."/>
            <person name="Daniel R."/>
            <person name="Scheu S."/>
            <person name="Thuermer A."/>
        </authorList>
    </citation>
    <scope>NUCLEOTIDE SEQUENCE [LARGE SCALE GENOMIC DNA]</scope>
    <source>
        <strain evidence="8">DSM 19095 / LMG 27888 / CFBP 6595 / CHA0</strain>
    </source>
</reference>
<sequence length="480" mass="52358">MAVICSGPPQRSRWSSASMWVPQLSEFNQPVYLSIADALARDIGSGLLNDGDRLPTLRELAVTLNVTPGTISRAYSEAQRRGLVQGEVGRGTYVLAQPPLVLPEGSSAPSLSLGQAEALDLSIIKPYSETLEYWLRGALVGMARSSDFGRALDYAPDGGHPAHREAGAQWLRHSLPEANWQQVVITSGAQHGLMVAISALSNAGDVVLCESLCYPGIISVAHGLERRLRGVAMDEEGILPEALREQCLREKPALLVCVASCQNPTTAIMSPRRRAQIAAIAEEFDFLIIDDDIYGFLATDPSIKPLSSYAPQRSVYLTSLSKAIMPALRVGYLYSPPKLLSRLSSMVRSSVWMPSPLTAQLASNVIVEGLDRKLVQTQRNEAAARQAIARDVFAGLEIRTQPHSYHLWLTLPEPWTGDEFATLARANGVLVMSGSQFQVERGASSRCVRVVLMSPTTQDELRFALTQLASLIEADPRRYR</sequence>
<dbReference type="SUPFAM" id="SSF46785">
    <property type="entry name" value="Winged helix' DNA-binding domain"/>
    <property type="match status" value="1"/>
</dbReference>
<dbReference type="HOGENOM" id="CLU_017584_0_0_6"/>
<protein>
    <submittedName>
        <fullName evidence="7">HTH-type transcriptional regulator</fullName>
    </submittedName>
</protein>
<evidence type="ECO:0000256" key="1">
    <source>
        <dbReference type="ARBA" id="ARBA00005384"/>
    </source>
</evidence>
<dbReference type="GO" id="GO:0030170">
    <property type="term" value="F:pyridoxal phosphate binding"/>
    <property type="evidence" value="ECO:0007669"/>
    <property type="project" value="InterPro"/>
</dbReference>
<dbReference type="InterPro" id="IPR036390">
    <property type="entry name" value="WH_DNA-bd_sf"/>
</dbReference>
<dbReference type="PANTHER" id="PTHR46577">
    <property type="entry name" value="HTH-TYPE TRANSCRIPTIONAL REGULATORY PROTEIN GABR"/>
    <property type="match status" value="1"/>
</dbReference>
<organism evidence="7 8">
    <name type="scientific">Pseudomonas protegens (strain DSM 19095 / LMG 27888 / CFBP 6595 / CHA0)</name>
    <dbReference type="NCBI Taxonomy" id="1124983"/>
    <lineage>
        <taxon>Bacteria</taxon>
        <taxon>Pseudomonadati</taxon>
        <taxon>Pseudomonadota</taxon>
        <taxon>Gammaproteobacteria</taxon>
        <taxon>Pseudomonadales</taxon>
        <taxon>Pseudomonadaceae</taxon>
        <taxon>Pseudomonas</taxon>
    </lineage>
</organism>
<dbReference type="InterPro" id="IPR000524">
    <property type="entry name" value="Tscrpt_reg_HTH_GntR"/>
</dbReference>
<dbReference type="eggNOG" id="COG1167">
    <property type="taxonomic scope" value="Bacteria"/>
</dbReference>
<dbReference type="InterPro" id="IPR004839">
    <property type="entry name" value="Aminotransferase_I/II_large"/>
</dbReference>
<accession>A0A2C9ESI5</accession>
<keyword evidence="3" id="KW-0805">Transcription regulation</keyword>
<evidence type="ECO:0000256" key="5">
    <source>
        <dbReference type="ARBA" id="ARBA00023163"/>
    </source>
</evidence>
<dbReference type="Gene3D" id="3.40.640.10">
    <property type="entry name" value="Type I PLP-dependent aspartate aminotransferase-like (Major domain)"/>
    <property type="match status" value="1"/>
</dbReference>
<name>A0A2C9ESI5_PSEPH</name>
<dbReference type="GO" id="GO:0003677">
    <property type="term" value="F:DNA binding"/>
    <property type="evidence" value="ECO:0007669"/>
    <property type="project" value="UniProtKB-KW"/>
</dbReference>
<dbReference type="Pfam" id="PF00155">
    <property type="entry name" value="Aminotran_1_2"/>
    <property type="match status" value="1"/>
</dbReference>
<evidence type="ECO:0000259" key="6">
    <source>
        <dbReference type="PROSITE" id="PS50949"/>
    </source>
</evidence>
<evidence type="ECO:0000256" key="2">
    <source>
        <dbReference type="ARBA" id="ARBA00022898"/>
    </source>
</evidence>
<dbReference type="Proteomes" id="UP000013940">
    <property type="component" value="Chromosome"/>
</dbReference>
<evidence type="ECO:0000256" key="4">
    <source>
        <dbReference type="ARBA" id="ARBA00023125"/>
    </source>
</evidence>
<dbReference type="AlphaFoldDB" id="A0A2C9ESI5"/>
<evidence type="ECO:0000313" key="7">
    <source>
        <dbReference type="EMBL" id="AGL86644.1"/>
    </source>
</evidence>
<dbReference type="CDD" id="cd07377">
    <property type="entry name" value="WHTH_GntR"/>
    <property type="match status" value="1"/>
</dbReference>
<dbReference type="SUPFAM" id="SSF53383">
    <property type="entry name" value="PLP-dependent transferases"/>
    <property type="match status" value="1"/>
</dbReference>
<dbReference type="InterPro" id="IPR015424">
    <property type="entry name" value="PyrdxlP-dep_Trfase"/>
</dbReference>
<keyword evidence="5" id="KW-0804">Transcription</keyword>
<dbReference type="Pfam" id="PF00392">
    <property type="entry name" value="GntR"/>
    <property type="match status" value="1"/>
</dbReference>
<dbReference type="Gene3D" id="1.10.10.10">
    <property type="entry name" value="Winged helix-like DNA-binding domain superfamily/Winged helix DNA-binding domain"/>
    <property type="match status" value="1"/>
</dbReference>
<dbReference type="InterPro" id="IPR015421">
    <property type="entry name" value="PyrdxlP-dep_Trfase_major"/>
</dbReference>
<dbReference type="InterPro" id="IPR015422">
    <property type="entry name" value="PyrdxlP-dep_Trfase_small"/>
</dbReference>
<dbReference type="PANTHER" id="PTHR46577:SF1">
    <property type="entry name" value="HTH-TYPE TRANSCRIPTIONAL REGULATORY PROTEIN GABR"/>
    <property type="match status" value="1"/>
</dbReference>
<evidence type="ECO:0000256" key="3">
    <source>
        <dbReference type="ARBA" id="ARBA00023015"/>
    </source>
</evidence>
<dbReference type="GO" id="GO:0003700">
    <property type="term" value="F:DNA-binding transcription factor activity"/>
    <property type="evidence" value="ECO:0007669"/>
    <property type="project" value="InterPro"/>
</dbReference>